<dbReference type="STRING" id="980251.GCA_001642875_01050"/>
<feature type="signal peptide" evidence="1">
    <location>
        <begin position="1"/>
        <end position="22"/>
    </location>
</feature>
<evidence type="ECO:0000313" key="2">
    <source>
        <dbReference type="EMBL" id="QEG24598.1"/>
    </source>
</evidence>
<dbReference type="SUPFAM" id="SSF48452">
    <property type="entry name" value="TPR-like"/>
    <property type="match status" value="1"/>
</dbReference>
<dbReference type="KEGG" id="mff:MFFC18_45190"/>
<organism evidence="2 3">
    <name type="scientific">Mariniblastus fucicola</name>
    <dbReference type="NCBI Taxonomy" id="980251"/>
    <lineage>
        <taxon>Bacteria</taxon>
        <taxon>Pseudomonadati</taxon>
        <taxon>Planctomycetota</taxon>
        <taxon>Planctomycetia</taxon>
        <taxon>Pirellulales</taxon>
        <taxon>Pirellulaceae</taxon>
        <taxon>Mariniblastus</taxon>
    </lineage>
</organism>
<evidence type="ECO:0000256" key="1">
    <source>
        <dbReference type="SAM" id="SignalP"/>
    </source>
</evidence>
<sequence length="796" mass="87953" precursor="true">MNATIRVVVGLVVLLSAPFADAQESVFDDREQNLVGGLRDRSLFELAELHCLKVLDRQNLTPTDFASLAVERIRVRTSQARVADDRELHWQQVDQIADEFFESHAKNPQTVLVGFQQALAHLSFANLLQQEVEAKIANPGDREKGLQQLFQARTLLGQTKQQTLATIRNQANQNLSPDMLTSEQLRTLVTSLEYQLAIVNLTSARLTDASTEAEQLNRLDSLGRVPAQLAAVRGAVANSRALWWKAWIKEATCRRMLGEFQAADDVLKRLRSEKRPTAVDAMFLQEEMALAIAIDDRARMKSLAERALKKRHDAETEVALVQLLVAAGQIEKASALAKKISTSHGLWWARRADIALLSGAGKSTVSNKAVGSAELRMLLEAAEKAEQNGDLEAAARGYLSVAASQFSDGNRAGGLGTTVRAAMAMEKQGKHDEAAAVLLKASKSYASESLSPSIHLRGCWNLSKANSEQFEKEATSHIRQWADSETANQARNWLAAKQVAGKNFDAAFETLVATQPSSPLFSSAVALARYAGRKQLQSREMKGLAIRPDARKLLQRWGDVFQRCDESKQPMVAVAMAELGIFWQAEDAKVSARRMLGVAESPIAESDVEFQILLALLSEAEAKQRIEKANSLPFNVTLVRQLLLRLERLEDSRLLGEVKLAIAENAIPAVEDPKVRYQFRIAKASALTMLGRKPEALKIYQELGEANPKNLKAMVGWARASSGEQALRIWRSIASRTASHSPSWFEAKYNVARLLHESGKSDEAAKMLKYIKAVPPGWEKSDIGDDFERLLRDASR</sequence>
<reference evidence="2 3" key="1">
    <citation type="submission" date="2019-08" db="EMBL/GenBank/DDBJ databases">
        <title>Deep-cultivation of Planctomycetes and their phenomic and genomic characterization uncovers novel biology.</title>
        <authorList>
            <person name="Wiegand S."/>
            <person name="Jogler M."/>
            <person name="Boedeker C."/>
            <person name="Pinto D."/>
            <person name="Vollmers J."/>
            <person name="Rivas-Marin E."/>
            <person name="Kohn T."/>
            <person name="Peeters S.H."/>
            <person name="Heuer A."/>
            <person name="Rast P."/>
            <person name="Oberbeckmann S."/>
            <person name="Bunk B."/>
            <person name="Jeske O."/>
            <person name="Meyerdierks A."/>
            <person name="Storesund J.E."/>
            <person name="Kallscheuer N."/>
            <person name="Luecker S."/>
            <person name="Lage O.M."/>
            <person name="Pohl T."/>
            <person name="Merkel B.J."/>
            <person name="Hornburger P."/>
            <person name="Mueller R.-W."/>
            <person name="Bruemmer F."/>
            <person name="Labrenz M."/>
            <person name="Spormann A.M."/>
            <person name="Op den Camp H."/>
            <person name="Overmann J."/>
            <person name="Amann R."/>
            <person name="Jetten M.S.M."/>
            <person name="Mascher T."/>
            <person name="Medema M.H."/>
            <person name="Devos D.P."/>
            <person name="Kaster A.-K."/>
            <person name="Ovreas L."/>
            <person name="Rohde M."/>
            <person name="Galperin M.Y."/>
            <person name="Jogler C."/>
        </authorList>
    </citation>
    <scope>NUCLEOTIDE SEQUENCE [LARGE SCALE GENOMIC DNA]</scope>
    <source>
        <strain evidence="2 3">FC18</strain>
    </source>
</reference>
<keyword evidence="1" id="KW-0732">Signal</keyword>
<evidence type="ECO:0000313" key="3">
    <source>
        <dbReference type="Proteomes" id="UP000322214"/>
    </source>
</evidence>
<proteinExistence type="predicted"/>
<dbReference type="EMBL" id="CP042912">
    <property type="protein sequence ID" value="QEG24598.1"/>
    <property type="molecule type" value="Genomic_DNA"/>
</dbReference>
<gene>
    <name evidence="2" type="ORF">MFFC18_45190</name>
</gene>
<name>A0A5B9PDW3_9BACT</name>
<dbReference type="OrthoDB" id="240605at2"/>
<keyword evidence="3" id="KW-1185">Reference proteome</keyword>
<dbReference type="AlphaFoldDB" id="A0A5B9PDW3"/>
<dbReference type="RefSeq" id="WP_075083839.1">
    <property type="nucleotide sequence ID" value="NZ_CP042912.1"/>
</dbReference>
<accession>A0A5B9PDW3</accession>
<evidence type="ECO:0008006" key="4">
    <source>
        <dbReference type="Google" id="ProtNLM"/>
    </source>
</evidence>
<protein>
    <recommendedName>
        <fullName evidence="4">Tetratricopeptide repeat protein</fullName>
    </recommendedName>
</protein>
<feature type="chain" id="PRO_5023039341" description="Tetratricopeptide repeat protein" evidence="1">
    <location>
        <begin position="23"/>
        <end position="796"/>
    </location>
</feature>
<dbReference type="InterPro" id="IPR011990">
    <property type="entry name" value="TPR-like_helical_dom_sf"/>
</dbReference>
<dbReference type="Proteomes" id="UP000322214">
    <property type="component" value="Chromosome"/>
</dbReference>
<dbReference type="Gene3D" id="1.25.40.10">
    <property type="entry name" value="Tetratricopeptide repeat domain"/>
    <property type="match status" value="1"/>
</dbReference>